<dbReference type="AlphaFoldDB" id="A0A7G9RE08"/>
<reference evidence="13 14" key="1">
    <citation type="submission" date="2020-08" db="EMBL/GenBank/DDBJ databases">
        <title>Genome sequence of Nocardioides mesophilus KACC 16243T.</title>
        <authorList>
            <person name="Hyun D.-W."/>
            <person name="Bae J.-W."/>
        </authorList>
    </citation>
    <scope>NUCLEOTIDE SEQUENCE [LARGE SCALE GENOMIC DNA]</scope>
    <source>
        <strain evidence="13 14">KACC 16243</strain>
    </source>
</reference>
<dbReference type="GO" id="GO:0000155">
    <property type="term" value="F:phosphorelay sensor kinase activity"/>
    <property type="evidence" value="ECO:0007669"/>
    <property type="project" value="InterPro"/>
</dbReference>
<keyword evidence="6" id="KW-0812">Transmembrane</keyword>
<evidence type="ECO:0000313" key="13">
    <source>
        <dbReference type="EMBL" id="QNN53833.1"/>
    </source>
</evidence>
<dbReference type="InterPro" id="IPR036890">
    <property type="entry name" value="HATPase_C_sf"/>
</dbReference>
<dbReference type="KEGG" id="nmes:H9L09_05380"/>
<dbReference type="InterPro" id="IPR050428">
    <property type="entry name" value="TCS_sensor_his_kinase"/>
</dbReference>
<evidence type="ECO:0000256" key="8">
    <source>
        <dbReference type="ARBA" id="ARBA00022989"/>
    </source>
</evidence>
<dbReference type="InterPro" id="IPR003661">
    <property type="entry name" value="HisK_dim/P_dom"/>
</dbReference>
<evidence type="ECO:0000256" key="2">
    <source>
        <dbReference type="ARBA" id="ARBA00004236"/>
    </source>
</evidence>
<keyword evidence="5" id="KW-0808">Transferase</keyword>
<keyword evidence="4" id="KW-0597">Phosphoprotein</keyword>
<dbReference type="InterPro" id="IPR005467">
    <property type="entry name" value="His_kinase_dom"/>
</dbReference>
<name>A0A7G9RE08_9ACTN</name>
<dbReference type="PANTHER" id="PTHR45436:SF5">
    <property type="entry name" value="SENSOR HISTIDINE KINASE TRCS"/>
    <property type="match status" value="1"/>
</dbReference>
<comment type="catalytic activity">
    <reaction evidence="1">
        <text>ATP + protein L-histidine = ADP + protein N-phospho-L-histidine.</text>
        <dbReference type="EC" id="2.7.13.3"/>
    </reaction>
</comment>
<protein>
    <recommendedName>
        <fullName evidence="3">histidine kinase</fullName>
        <ecNumber evidence="3">2.7.13.3</ecNumber>
    </recommendedName>
</protein>
<dbReference type="InterPro" id="IPR004358">
    <property type="entry name" value="Sig_transdc_His_kin-like_C"/>
</dbReference>
<evidence type="ECO:0000256" key="4">
    <source>
        <dbReference type="ARBA" id="ARBA00022553"/>
    </source>
</evidence>
<feature type="domain" description="Histidine kinase" evidence="11">
    <location>
        <begin position="245"/>
        <end position="456"/>
    </location>
</feature>
<dbReference type="GO" id="GO:0005886">
    <property type="term" value="C:plasma membrane"/>
    <property type="evidence" value="ECO:0007669"/>
    <property type="project" value="UniProtKB-SubCell"/>
</dbReference>
<dbReference type="SMART" id="SM00388">
    <property type="entry name" value="HisKA"/>
    <property type="match status" value="1"/>
</dbReference>
<dbReference type="SUPFAM" id="SSF158472">
    <property type="entry name" value="HAMP domain-like"/>
    <property type="match status" value="1"/>
</dbReference>
<dbReference type="Gene3D" id="1.10.287.130">
    <property type="match status" value="1"/>
</dbReference>
<dbReference type="Gene3D" id="6.10.340.10">
    <property type="match status" value="1"/>
</dbReference>
<proteinExistence type="predicted"/>
<dbReference type="Gene3D" id="3.30.565.10">
    <property type="entry name" value="Histidine kinase-like ATPase, C-terminal domain"/>
    <property type="match status" value="1"/>
</dbReference>
<evidence type="ECO:0000256" key="1">
    <source>
        <dbReference type="ARBA" id="ARBA00000085"/>
    </source>
</evidence>
<dbReference type="InterPro" id="IPR003660">
    <property type="entry name" value="HAMP_dom"/>
</dbReference>
<dbReference type="SMART" id="SM00304">
    <property type="entry name" value="HAMP"/>
    <property type="match status" value="2"/>
</dbReference>
<evidence type="ECO:0000256" key="6">
    <source>
        <dbReference type="ARBA" id="ARBA00022692"/>
    </source>
</evidence>
<dbReference type="SUPFAM" id="SSF55874">
    <property type="entry name" value="ATPase domain of HSP90 chaperone/DNA topoisomerase II/histidine kinase"/>
    <property type="match status" value="1"/>
</dbReference>
<dbReference type="Proteomes" id="UP000515947">
    <property type="component" value="Chromosome"/>
</dbReference>
<dbReference type="CDD" id="cd00082">
    <property type="entry name" value="HisKA"/>
    <property type="match status" value="1"/>
</dbReference>
<dbReference type="CDD" id="cd06225">
    <property type="entry name" value="HAMP"/>
    <property type="match status" value="1"/>
</dbReference>
<dbReference type="PRINTS" id="PR00344">
    <property type="entry name" value="BCTRLSENSOR"/>
</dbReference>
<dbReference type="Pfam" id="PF00672">
    <property type="entry name" value="HAMP"/>
    <property type="match status" value="1"/>
</dbReference>
<dbReference type="EMBL" id="CP060713">
    <property type="protein sequence ID" value="QNN53833.1"/>
    <property type="molecule type" value="Genomic_DNA"/>
</dbReference>
<evidence type="ECO:0000256" key="3">
    <source>
        <dbReference type="ARBA" id="ARBA00012438"/>
    </source>
</evidence>
<keyword evidence="8" id="KW-1133">Transmembrane helix</keyword>
<evidence type="ECO:0000256" key="5">
    <source>
        <dbReference type="ARBA" id="ARBA00022679"/>
    </source>
</evidence>
<keyword evidence="10" id="KW-0472">Membrane</keyword>
<evidence type="ECO:0000259" key="11">
    <source>
        <dbReference type="PROSITE" id="PS50109"/>
    </source>
</evidence>
<dbReference type="Pfam" id="PF00512">
    <property type="entry name" value="HisKA"/>
    <property type="match status" value="1"/>
</dbReference>
<evidence type="ECO:0000259" key="12">
    <source>
        <dbReference type="PROSITE" id="PS50885"/>
    </source>
</evidence>
<evidence type="ECO:0000313" key="14">
    <source>
        <dbReference type="Proteomes" id="UP000515947"/>
    </source>
</evidence>
<accession>A0A7G9RE08</accession>
<comment type="subcellular location">
    <subcellularLocation>
        <location evidence="2">Cell membrane</location>
    </subcellularLocation>
</comment>
<sequence>MTRLRFGLRGRVSAAFAVGALVLSVLLAVTTHAIASNYLTDQRYATVLRQAVFNARAVNAALSTTRPAVAQLLEQLEVSSGEASSPLAWVDGRWFADQLPGGVDVLPRSFVAAVEAGRPVQQRFRTRQGLVVAIALPLEPTGGSYVEVFSLRELDQVLTTLAVTFSGTATMTTLLGLLLGLWASRRALRPLSEVTAAAGAIAEGDLGARLQAHRDPDLEGLATAFNRTADRLQARVERDARFAGNVSHELRTPLTTLVNAAELLTGRAARLDTEGREVLGLLTDEVQRFAQMVEDLLEISRADSGAAQMRWEPTALGDLVTLVADRCAGRPVTEVEPGARKVTVAVDRRRLERVVANLVNNAEVHAGGATRVLVSRQPDTVRIAVEDAGPGVSEPDQERIFERFSRGVAHRSDNPDGVGLGLALVFEHVRLHGGRVWAEANEPRGARFVVDLPVRP</sequence>
<dbReference type="InterPro" id="IPR003594">
    <property type="entry name" value="HATPase_dom"/>
</dbReference>
<dbReference type="SUPFAM" id="SSF47384">
    <property type="entry name" value="Homodimeric domain of signal transducing histidine kinase"/>
    <property type="match status" value="1"/>
</dbReference>
<dbReference type="EC" id="2.7.13.3" evidence="3"/>
<dbReference type="SMART" id="SM00387">
    <property type="entry name" value="HATPase_c"/>
    <property type="match status" value="1"/>
</dbReference>
<dbReference type="RefSeq" id="WP_187579677.1">
    <property type="nucleotide sequence ID" value="NZ_CP060713.1"/>
</dbReference>
<dbReference type="Pfam" id="PF02518">
    <property type="entry name" value="HATPase_c"/>
    <property type="match status" value="1"/>
</dbReference>
<feature type="domain" description="HAMP" evidence="12">
    <location>
        <begin position="185"/>
        <end position="237"/>
    </location>
</feature>
<keyword evidence="7 13" id="KW-0418">Kinase</keyword>
<evidence type="ECO:0000256" key="10">
    <source>
        <dbReference type="ARBA" id="ARBA00023136"/>
    </source>
</evidence>
<dbReference type="CDD" id="cd00075">
    <property type="entry name" value="HATPase"/>
    <property type="match status" value="1"/>
</dbReference>
<gene>
    <name evidence="13" type="ORF">H9L09_05380</name>
</gene>
<dbReference type="InterPro" id="IPR036097">
    <property type="entry name" value="HisK_dim/P_sf"/>
</dbReference>
<dbReference type="PROSITE" id="PS50885">
    <property type="entry name" value="HAMP"/>
    <property type="match status" value="1"/>
</dbReference>
<evidence type="ECO:0000256" key="9">
    <source>
        <dbReference type="ARBA" id="ARBA00023012"/>
    </source>
</evidence>
<keyword evidence="9" id="KW-0902">Two-component regulatory system</keyword>
<evidence type="ECO:0000256" key="7">
    <source>
        <dbReference type="ARBA" id="ARBA00022777"/>
    </source>
</evidence>
<organism evidence="13 14">
    <name type="scientific">Nocardioides mesophilus</name>
    <dbReference type="NCBI Taxonomy" id="433659"/>
    <lineage>
        <taxon>Bacteria</taxon>
        <taxon>Bacillati</taxon>
        <taxon>Actinomycetota</taxon>
        <taxon>Actinomycetes</taxon>
        <taxon>Propionibacteriales</taxon>
        <taxon>Nocardioidaceae</taxon>
        <taxon>Nocardioides</taxon>
    </lineage>
</organism>
<dbReference type="PROSITE" id="PS50109">
    <property type="entry name" value="HIS_KIN"/>
    <property type="match status" value="1"/>
</dbReference>
<dbReference type="PANTHER" id="PTHR45436">
    <property type="entry name" value="SENSOR HISTIDINE KINASE YKOH"/>
    <property type="match status" value="1"/>
</dbReference>
<keyword evidence="14" id="KW-1185">Reference proteome</keyword>